<comment type="caution">
    <text evidence="3">The sequence shown here is derived from an EMBL/GenBank/DDBJ whole genome shotgun (WGS) entry which is preliminary data.</text>
</comment>
<evidence type="ECO:0000313" key="3">
    <source>
        <dbReference type="EMBL" id="KAK8871816.1"/>
    </source>
</evidence>
<feature type="transmembrane region" description="Helical" evidence="1">
    <location>
        <begin position="633"/>
        <end position="652"/>
    </location>
</feature>
<feature type="transmembrane region" description="Helical" evidence="1">
    <location>
        <begin position="454"/>
        <end position="472"/>
    </location>
</feature>
<dbReference type="SUPFAM" id="SSF56300">
    <property type="entry name" value="Metallo-dependent phosphatases"/>
    <property type="match status" value="1"/>
</dbReference>
<keyword evidence="1 3" id="KW-0812">Transmembrane</keyword>
<evidence type="ECO:0000259" key="2">
    <source>
        <dbReference type="Pfam" id="PF00149"/>
    </source>
</evidence>
<sequence>MNRYLILHYVGQYLLPTMLIIELILLYKSNVPYYQEVGPIPVKSNNDALKFNPAISPLIISHITDTHINTYNSTYGRHLEKCLKSSILYHPDVLLHTGDAVDNFCTDQRPKYGDQCSNDFTLYDKIISKYKSDFKTILGTAGNHDIFGIFSFDSPKFHFLKTARKYYDNPMQTYDEFLVSNYPVKVNEDLTINFISMNPFRFPTAHPSFMYYTHTWREFLDRLENVIQRIPVNDKIIFYSHYPQSMYTSITNTPSTSFSTRGRRIKDLIERPNTIAYISGHMHSKSQLFEHHGLEKNCQYLESIGMDIKDRPTYEIVTIDNLRVVYHQIQPNNQKKCLITYPVPVNQTTVYSYIDDENAPIRMVCFSENEMNIEIHGDIEGQTMKMVKKLKDNVYLYEFSLQKIYADDLANKESSNIIHHLKFGGDWKGEIEFYTRGIIPQFKEPKNNDYSKIIVFRFTLLFIFAILFYVTFPYTSSAQKIDEQSYFNFLQKGNSKSYKNWFLTVSGLCTRLKIQRLNKSYRCILCVAVLWPLLLPISLMETEDHYGFIWTYGYYINGMFRYSEHGQDFAVYYYLFVMLPLVLASAAMGDDLPLFGIGGIEAALLCVVSVFLVCRSIWFVFLFKSAGPFCQFISVYTLGLVVLFPCLFYNYYKIYKNRGNRNSEWYAEGMSMTNSFAL</sequence>
<dbReference type="Gene3D" id="3.60.21.10">
    <property type="match status" value="1"/>
</dbReference>
<name>A0ABR2J1N9_9EUKA</name>
<dbReference type="EMBL" id="JAPFFF010000013">
    <property type="protein sequence ID" value="KAK8871816.1"/>
    <property type="molecule type" value="Genomic_DNA"/>
</dbReference>
<dbReference type="Pfam" id="PF00149">
    <property type="entry name" value="Metallophos"/>
    <property type="match status" value="1"/>
</dbReference>
<proteinExistence type="predicted"/>
<keyword evidence="4" id="KW-1185">Reference proteome</keyword>
<feature type="transmembrane region" description="Helical" evidence="1">
    <location>
        <begin position="521"/>
        <end position="540"/>
    </location>
</feature>
<feature type="domain" description="Calcineurin-like phosphoesterase" evidence="2">
    <location>
        <begin position="61"/>
        <end position="284"/>
    </location>
</feature>
<reference evidence="3 4" key="1">
    <citation type="submission" date="2024-04" db="EMBL/GenBank/DDBJ databases">
        <title>Tritrichomonas musculus Genome.</title>
        <authorList>
            <person name="Alves-Ferreira E."/>
            <person name="Grigg M."/>
            <person name="Lorenzi H."/>
            <person name="Galac M."/>
        </authorList>
    </citation>
    <scope>NUCLEOTIDE SEQUENCE [LARGE SCALE GENOMIC DNA]</scope>
    <source>
        <strain evidence="3 4">EAF2021</strain>
    </source>
</reference>
<keyword evidence="1" id="KW-1133">Transmembrane helix</keyword>
<feature type="transmembrane region" description="Helical" evidence="1">
    <location>
        <begin position="600"/>
        <end position="621"/>
    </location>
</feature>
<organism evidence="3 4">
    <name type="scientific">Tritrichomonas musculus</name>
    <dbReference type="NCBI Taxonomy" id="1915356"/>
    <lineage>
        <taxon>Eukaryota</taxon>
        <taxon>Metamonada</taxon>
        <taxon>Parabasalia</taxon>
        <taxon>Tritrichomonadida</taxon>
        <taxon>Tritrichomonadidae</taxon>
        <taxon>Tritrichomonas</taxon>
    </lineage>
</organism>
<dbReference type="Proteomes" id="UP001470230">
    <property type="component" value="Unassembled WGS sequence"/>
</dbReference>
<feature type="transmembrane region" description="Helical" evidence="1">
    <location>
        <begin position="7"/>
        <end position="27"/>
    </location>
</feature>
<gene>
    <name evidence="3" type="ORF">M9Y10_007559</name>
</gene>
<evidence type="ECO:0000256" key="1">
    <source>
        <dbReference type="SAM" id="Phobius"/>
    </source>
</evidence>
<protein>
    <submittedName>
        <fullName evidence="3">Transmembrane protein 62</fullName>
    </submittedName>
</protein>
<dbReference type="InterPro" id="IPR029052">
    <property type="entry name" value="Metallo-depent_PP-like"/>
</dbReference>
<dbReference type="PANTHER" id="PTHR14795">
    <property type="entry name" value="HELICASE RELATED"/>
    <property type="match status" value="1"/>
</dbReference>
<keyword evidence="1" id="KW-0472">Membrane</keyword>
<evidence type="ECO:0000313" key="4">
    <source>
        <dbReference type="Proteomes" id="UP001470230"/>
    </source>
</evidence>
<feature type="transmembrane region" description="Helical" evidence="1">
    <location>
        <begin position="569"/>
        <end position="588"/>
    </location>
</feature>
<dbReference type="PANTHER" id="PTHR14795:SF0">
    <property type="entry name" value="TRANSMEMBRANE PROTEIN 62"/>
    <property type="match status" value="1"/>
</dbReference>
<dbReference type="InterPro" id="IPR004843">
    <property type="entry name" value="Calcineurin-like_PHP"/>
</dbReference>
<accession>A0ABR2J1N9</accession>